<proteinExistence type="predicted"/>
<name>A0A081A7N7_PHYNI</name>
<evidence type="ECO:0000313" key="2">
    <source>
        <dbReference type="Proteomes" id="UP000028582"/>
    </source>
</evidence>
<accession>A0A081A7N7</accession>
<dbReference type="Proteomes" id="UP000028582">
    <property type="component" value="Unassembled WGS sequence"/>
</dbReference>
<sequence>MSGTAADAVSLSDSFAGSISQSSATAKNTFTSRGDGLSVVRTYAFHEPHDIASQRHHGINVYNDCTGGLVA</sequence>
<comment type="caution">
    <text evidence="1">The sequence shown here is derived from an EMBL/GenBank/DDBJ whole genome shotgun (WGS) entry which is preliminary data.</text>
</comment>
<organism evidence="1 2">
    <name type="scientific">Phytophthora nicotianae P1976</name>
    <dbReference type="NCBI Taxonomy" id="1317066"/>
    <lineage>
        <taxon>Eukaryota</taxon>
        <taxon>Sar</taxon>
        <taxon>Stramenopiles</taxon>
        <taxon>Oomycota</taxon>
        <taxon>Peronosporomycetes</taxon>
        <taxon>Peronosporales</taxon>
        <taxon>Peronosporaceae</taxon>
        <taxon>Phytophthora</taxon>
    </lineage>
</organism>
<gene>
    <name evidence="1" type="ORF">F444_09434</name>
</gene>
<protein>
    <submittedName>
        <fullName evidence="1">Uncharacterized protein</fullName>
    </submittedName>
</protein>
<evidence type="ECO:0000313" key="1">
    <source>
        <dbReference type="EMBL" id="ETO74898.1"/>
    </source>
</evidence>
<reference evidence="1 2" key="1">
    <citation type="submission" date="2013-11" db="EMBL/GenBank/DDBJ databases">
        <title>The Genome Sequence of Phytophthora parasitica P1976.</title>
        <authorList>
            <consortium name="The Broad Institute Genomics Platform"/>
            <person name="Russ C."/>
            <person name="Tyler B."/>
            <person name="Panabieres F."/>
            <person name="Shan W."/>
            <person name="Tripathy S."/>
            <person name="Grunwald N."/>
            <person name="Machado M."/>
            <person name="Johnson C.S."/>
            <person name="Walker B."/>
            <person name="Young S."/>
            <person name="Zeng Q."/>
            <person name="Gargeya S."/>
            <person name="Fitzgerald M."/>
            <person name="Haas B."/>
            <person name="Abouelleil A."/>
            <person name="Allen A.W."/>
            <person name="Alvarado L."/>
            <person name="Arachchi H.M."/>
            <person name="Berlin A.M."/>
            <person name="Chapman S.B."/>
            <person name="Gainer-Dewar J."/>
            <person name="Goldberg J."/>
            <person name="Griggs A."/>
            <person name="Gujja S."/>
            <person name="Hansen M."/>
            <person name="Howarth C."/>
            <person name="Imamovic A."/>
            <person name="Ireland A."/>
            <person name="Larimer J."/>
            <person name="McCowan C."/>
            <person name="Murphy C."/>
            <person name="Pearson M."/>
            <person name="Poon T.W."/>
            <person name="Priest M."/>
            <person name="Roberts A."/>
            <person name="Saif S."/>
            <person name="Shea T."/>
            <person name="Sisk P."/>
            <person name="Sykes S."/>
            <person name="Wortman J."/>
            <person name="Nusbaum C."/>
            <person name="Birren B."/>
        </authorList>
    </citation>
    <scope>NUCLEOTIDE SEQUENCE [LARGE SCALE GENOMIC DNA]</scope>
    <source>
        <strain evidence="1 2">P1976</strain>
    </source>
</reference>
<dbReference type="AlphaFoldDB" id="A0A081A7N7"/>
<dbReference type="EMBL" id="ANJA01001738">
    <property type="protein sequence ID" value="ETO74898.1"/>
    <property type="molecule type" value="Genomic_DNA"/>
</dbReference>